<reference evidence="1 2" key="1">
    <citation type="submission" date="2018-11" db="EMBL/GenBank/DDBJ databases">
        <authorList>
            <person name="Kleinhagauer T."/>
            <person name="Glaeser S.P."/>
            <person name="Spergser J."/>
            <person name="Ruckert C."/>
            <person name="Kaempfer P."/>
            <person name="Busse H.-J."/>
        </authorList>
    </citation>
    <scope>NUCLEOTIDE SEQUENCE [LARGE SCALE GENOMIC DNA]</scope>
    <source>
        <strain evidence="1 2">W8</strain>
    </source>
</reference>
<dbReference type="Gene3D" id="2.70.98.10">
    <property type="match status" value="1"/>
</dbReference>
<dbReference type="EC" id="5.1.3.3" evidence="1"/>
<protein>
    <submittedName>
        <fullName evidence="1">Aldose 1-epimerase</fullName>
        <ecNumber evidence="1">5.1.3.3</ecNumber>
    </submittedName>
</protein>
<gene>
    <name evidence="1" type="primary">galM</name>
    <name evidence="1" type="ORF">CGERO_04360</name>
</gene>
<dbReference type="SUPFAM" id="SSF74650">
    <property type="entry name" value="Galactose mutarotase-like"/>
    <property type="match status" value="1"/>
</dbReference>
<dbReference type="RefSeq" id="WP_123933638.1">
    <property type="nucleotide sequence ID" value="NZ_CP033897.1"/>
</dbReference>
<dbReference type="GO" id="GO:0033499">
    <property type="term" value="P:galactose catabolic process via UDP-galactose, Leloir pathway"/>
    <property type="evidence" value="ECO:0007669"/>
    <property type="project" value="TreeGrafter"/>
</dbReference>
<dbReference type="PANTHER" id="PTHR10091:SF0">
    <property type="entry name" value="GALACTOSE MUTAROTASE"/>
    <property type="match status" value="1"/>
</dbReference>
<dbReference type="EMBL" id="CP033897">
    <property type="protein sequence ID" value="AZA11189.1"/>
    <property type="molecule type" value="Genomic_DNA"/>
</dbReference>
<dbReference type="PANTHER" id="PTHR10091">
    <property type="entry name" value="ALDOSE-1-EPIMERASE"/>
    <property type="match status" value="1"/>
</dbReference>
<dbReference type="Proteomes" id="UP000271587">
    <property type="component" value="Chromosome"/>
</dbReference>
<dbReference type="Pfam" id="PF01263">
    <property type="entry name" value="Aldose_epim"/>
    <property type="match status" value="1"/>
</dbReference>
<sequence>MVKKQPQSIVLTSGDMAAVINTRGAGLKSLTYQSAPLVESYESLDDPPLAAGLWLAPWPNRTEDGTFNFGGEEHQLAITEPERNNAIHGFVHDQVWDVVERHEDSAVLSYRIEPTQGWPWPIRLSVDYHLSPIELSTTVTAQTEAEAAPFAIGWHTYLSAMGAETDRSMLRVNVEKQLPLDPQRNLPNGSLEATTLSANLSEGTSLAGVVMDDCFKAGRGLEAVLESDIGAVRMVCSDNMQWAQIFTPDESLGVTYPGRGRALAVEPMSAPPNALRDDVDVEKLRKGDSVEYRITIGVA</sequence>
<organism evidence="1 2">
    <name type="scientific">Corynebacterium gerontici</name>
    <dbReference type="NCBI Taxonomy" id="2079234"/>
    <lineage>
        <taxon>Bacteria</taxon>
        <taxon>Bacillati</taxon>
        <taxon>Actinomycetota</taxon>
        <taxon>Actinomycetes</taxon>
        <taxon>Mycobacteriales</taxon>
        <taxon>Corynebacteriaceae</taxon>
        <taxon>Corynebacterium</taxon>
    </lineage>
</organism>
<name>A0A3G6IZH7_9CORY</name>
<dbReference type="GO" id="GO:0006006">
    <property type="term" value="P:glucose metabolic process"/>
    <property type="evidence" value="ECO:0007669"/>
    <property type="project" value="TreeGrafter"/>
</dbReference>
<accession>A0A3G6IZH7</accession>
<evidence type="ECO:0000313" key="2">
    <source>
        <dbReference type="Proteomes" id="UP000271587"/>
    </source>
</evidence>
<keyword evidence="1" id="KW-0413">Isomerase</keyword>
<dbReference type="InterPro" id="IPR014718">
    <property type="entry name" value="GH-type_carb-bd"/>
</dbReference>
<keyword evidence="2" id="KW-1185">Reference proteome</keyword>
<proteinExistence type="predicted"/>
<dbReference type="InterPro" id="IPR011013">
    <property type="entry name" value="Gal_mutarotase_sf_dom"/>
</dbReference>
<dbReference type="AlphaFoldDB" id="A0A3G6IZH7"/>
<dbReference type="GO" id="GO:0004034">
    <property type="term" value="F:aldose 1-epimerase activity"/>
    <property type="evidence" value="ECO:0007669"/>
    <property type="project" value="UniProtKB-EC"/>
</dbReference>
<dbReference type="InterPro" id="IPR008183">
    <property type="entry name" value="Aldose_1/G6P_1-epimerase"/>
</dbReference>
<dbReference type="KEGG" id="cgk:CGERO_04360"/>
<dbReference type="OrthoDB" id="4739604at2"/>
<dbReference type="GO" id="GO:0030246">
    <property type="term" value="F:carbohydrate binding"/>
    <property type="evidence" value="ECO:0007669"/>
    <property type="project" value="InterPro"/>
</dbReference>
<evidence type="ECO:0000313" key="1">
    <source>
        <dbReference type="EMBL" id="AZA11189.1"/>
    </source>
</evidence>